<comment type="similarity">
    <text evidence="4">Belongs to the eIF-3 subunit K family.</text>
</comment>
<evidence type="ECO:0000256" key="3">
    <source>
        <dbReference type="ARBA" id="ARBA00022917"/>
    </source>
</evidence>
<keyword evidence="1 4" id="KW-0963">Cytoplasm</keyword>
<dbReference type="GO" id="GO:0043022">
    <property type="term" value="F:ribosome binding"/>
    <property type="evidence" value="ECO:0007669"/>
    <property type="project" value="InterPro"/>
</dbReference>
<feature type="domain" description="PCI" evidence="5">
    <location>
        <begin position="30"/>
        <end position="195"/>
    </location>
</feature>
<dbReference type="EMBL" id="HBFB01034640">
    <property type="protein sequence ID" value="CAD8695271.1"/>
    <property type="molecule type" value="Transcribed_RNA"/>
</dbReference>
<comment type="subcellular location">
    <subcellularLocation>
        <location evidence="4">Cytoplasm</location>
    </subcellularLocation>
</comment>
<dbReference type="InterPro" id="IPR036390">
    <property type="entry name" value="WH_DNA-bd_sf"/>
</dbReference>
<dbReference type="InterPro" id="IPR016020">
    <property type="entry name" value="Transl_init_fac_sub12_N_euk"/>
</dbReference>
<comment type="subunit">
    <text evidence="4">Component of the eukaryotic translation initiation factor 3 (eIF-3) complex.</text>
</comment>
<dbReference type="Gene3D" id="1.10.10.10">
    <property type="entry name" value="Winged helix-like DNA-binding domain superfamily/Winged helix DNA-binding domain"/>
    <property type="match status" value="1"/>
</dbReference>
<evidence type="ECO:0000256" key="4">
    <source>
        <dbReference type="HAMAP-Rule" id="MF_03010"/>
    </source>
</evidence>
<comment type="function">
    <text evidence="4">Component of the eukaryotic translation initiation factor 3 (eIF-3) complex, which is involved in protein synthesis of a specialized repertoire of mRNAs and, together with other initiation factors, stimulates binding of mRNA and methionyl-tRNAi to the 40S ribosome. The eIF-3 complex specifically targets and initiates translation of a subset of mRNAs involved in cell proliferation.</text>
</comment>
<proteinExistence type="inferred from homology"/>
<dbReference type="InterPro" id="IPR033464">
    <property type="entry name" value="CSN8_PSD8_EIF3K"/>
</dbReference>
<dbReference type="InterPro" id="IPR016024">
    <property type="entry name" value="ARM-type_fold"/>
</dbReference>
<dbReference type="SUPFAM" id="SSF46785">
    <property type="entry name" value="Winged helix' DNA-binding domain"/>
    <property type="match status" value="1"/>
</dbReference>
<dbReference type="GO" id="GO:0003743">
    <property type="term" value="F:translation initiation factor activity"/>
    <property type="evidence" value="ECO:0007669"/>
    <property type="project" value="UniProtKB-UniRule"/>
</dbReference>
<dbReference type="PANTHER" id="PTHR13022">
    <property type="entry name" value="EUKARYOTIC TRANSLATION INITIATION FACTOR 3 SUBUNIT 11"/>
    <property type="match status" value="1"/>
</dbReference>
<accession>A0A7S0X0D0</accession>
<evidence type="ECO:0000313" key="6">
    <source>
        <dbReference type="EMBL" id="CAD8695271.1"/>
    </source>
</evidence>
<gene>
    <name evidence="6" type="ORF">CLEI1391_LOCUS19457</name>
</gene>
<dbReference type="GO" id="GO:0001732">
    <property type="term" value="P:formation of cytoplasmic translation initiation complex"/>
    <property type="evidence" value="ECO:0007669"/>
    <property type="project" value="UniProtKB-UniRule"/>
</dbReference>
<dbReference type="AlphaFoldDB" id="A0A7S0X0D0"/>
<dbReference type="PANTHER" id="PTHR13022:SF0">
    <property type="entry name" value="EUKARYOTIC TRANSLATION INITIATION FACTOR 3 SUBUNIT K"/>
    <property type="match status" value="1"/>
</dbReference>
<dbReference type="PROSITE" id="PS50250">
    <property type="entry name" value="PCI"/>
    <property type="match status" value="1"/>
</dbReference>
<dbReference type="SUPFAM" id="SSF48371">
    <property type="entry name" value="ARM repeat"/>
    <property type="match status" value="1"/>
</dbReference>
<dbReference type="GO" id="GO:0005852">
    <property type="term" value="C:eukaryotic translation initiation factor 3 complex"/>
    <property type="evidence" value="ECO:0007669"/>
    <property type="project" value="UniProtKB-UniRule"/>
</dbReference>
<reference evidence="6" key="1">
    <citation type="submission" date="2021-01" db="EMBL/GenBank/DDBJ databases">
        <authorList>
            <person name="Corre E."/>
            <person name="Pelletier E."/>
            <person name="Niang G."/>
            <person name="Scheremetjew M."/>
            <person name="Finn R."/>
            <person name="Kale V."/>
            <person name="Holt S."/>
            <person name="Cochrane G."/>
            <person name="Meng A."/>
            <person name="Brown T."/>
            <person name="Cohen L."/>
        </authorList>
    </citation>
    <scope>NUCLEOTIDE SEQUENCE</scope>
    <source>
        <strain evidence="6">SAG 11-49</strain>
    </source>
</reference>
<dbReference type="GO" id="GO:0006446">
    <property type="term" value="P:regulation of translational initiation"/>
    <property type="evidence" value="ECO:0007669"/>
    <property type="project" value="InterPro"/>
</dbReference>
<keyword evidence="2 4" id="KW-0396">Initiation factor</keyword>
<keyword evidence="3 4" id="KW-0648">Protein biosynthesis</keyword>
<evidence type="ECO:0000256" key="1">
    <source>
        <dbReference type="ARBA" id="ARBA00022490"/>
    </source>
</evidence>
<dbReference type="GO" id="GO:0016282">
    <property type="term" value="C:eukaryotic 43S preinitiation complex"/>
    <property type="evidence" value="ECO:0007669"/>
    <property type="project" value="UniProtKB-UniRule"/>
</dbReference>
<dbReference type="GO" id="GO:0003723">
    <property type="term" value="F:RNA binding"/>
    <property type="evidence" value="ECO:0007669"/>
    <property type="project" value="UniProtKB-UniRule"/>
</dbReference>
<protein>
    <recommendedName>
        <fullName evidence="4">Eukaryotic translation initiation factor 3 subunit K</fullName>
        <shortName evidence="4">eIF3k</shortName>
    </recommendedName>
    <alternativeName>
        <fullName evidence="4">eIF-3 p25</fullName>
    </alternativeName>
</protein>
<dbReference type="InterPro" id="IPR009374">
    <property type="entry name" value="eIF3k"/>
</dbReference>
<evidence type="ECO:0000256" key="2">
    <source>
        <dbReference type="ARBA" id="ARBA00022540"/>
    </source>
</evidence>
<dbReference type="InterPro" id="IPR000717">
    <property type="entry name" value="PCI_dom"/>
</dbReference>
<dbReference type="HAMAP" id="MF_03010">
    <property type="entry name" value="eIF3k"/>
    <property type="match status" value="1"/>
</dbReference>
<name>A0A7S0X0D0_9CHLO</name>
<dbReference type="Pfam" id="PF10075">
    <property type="entry name" value="CSN8_PSD8_EIF3K"/>
    <property type="match status" value="1"/>
</dbReference>
<dbReference type="GO" id="GO:0033290">
    <property type="term" value="C:eukaryotic 48S preinitiation complex"/>
    <property type="evidence" value="ECO:0007669"/>
    <property type="project" value="UniProtKB-UniRule"/>
</dbReference>
<dbReference type="Gene3D" id="1.25.40.250">
    <property type="entry name" value="ARM repeat, domain 1"/>
    <property type="match status" value="1"/>
</dbReference>
<dbReference type="InterPro" id="IPR036388">
    <property type="entry name" value="WH-like_DNA-bd_sf"/>
</dbReference>
<organism evidence="6">
    <name type="scientific">Chlamydomonas leiostraca</name>
    <dbReference type="NCBI Taxonomy" id="1034604"/>
    <lineage>
        <taxon>Eukaryota</taxon>
        <taxon>Viridiplantae</taxon>
        <taxon>Chlorophyta</taxon>
        <taxon>core chlorophytes</taxon>
        <taxon>Chlorophyceae</taxon>
        <taxon>CS clade</taxon>
        <taxon>Chlamydomonadales</taxon>
        <taxon>Chlamydomonadaceae</taxon>
        <taxon>Chlamydomonas</taxon>
    </lineage>
</organism>
<evidence type="ECO:0000259" key="5">
    <source>
        <dbReference type="PROSITE" id="PS50250"/>
    </source>
</evidence>
<sequence>MQLTGADKYDAKLVPDLERYVDEQVSKNTWNLDANLALLRHYQFAPSTAKINVLAKLLLKALAQLPDSEFKICIHLVPERLQADESISKVVALAGALETTRFAEFWTLAGSSKDVIALVPGFADAARTYITHILGITYQRVTKAVLGSALQLQGGELDAFIQGKVKSSGWAVSGDIVTLPKNESNSPPVVVKRTQDPIRFEQVAPVLRGVTIGF</sequence>